<reference evidence="1 2" key="1">
    <citation type="submission" date="2020-12" db="EMBL/GenBank/DDBJ databases">
        <title>Olleya sediminilitoris sp. nov., isolated from a tidal flat.</title>
        <authorList>
            <person name="Park S."/>
            <person name="Yoon J.-H."/>
        </authorList>
    </citation>
    <scope>NUCLEOTIDE SEQUENCE [LARGE SCALE GENOMIC DNA]</scope>
    <source>
        <strain evidence="1 2">YSTF-M6</strain>
    </source>
</reference>
<accession>A0ABS1WIH3</accession>
<keyword evidence="2" id="KW-1185">Reference proteome</keyword>
<organism evidence="1 2">
    <name type="scientific">Olleya sediminilitoris</name>
    <dbReference type="NCBI Taxonomy" id="2795739"/>
    <lineage>
        <taxon>Bacteria</taxon>
        <taxon>Pseudomonadati</taxon>
        <taxon>Bacteroidota</taxon>
        <taxon>Flavobacteriia</taxon>
        <taxon>Flavobacteriales</taxon>
        <taxon>Flavobacteriaceae</taxon>
    </lineage>
</organism>
<gene>
    <name evidence="1" type="ORF">JAO71_03765</name>
</gene>
<proteinExistence type="predicted"/>
<sequence length="510" mass="56703">MSSCNEVHYEGIPSPVIFTPNIPVDVDPVLQNELKAAGDIYQLNQAYNLYSWQALIAINWPMTDDGIPKPKFTDAGSPAWLGWKEAFQVYREDGQQPAAWGSPRIQTGLGLTSSLLKDSDSRVILSTRTPTQPAHHNLADETDQAFAGKLFDQNGEVVVYEVLMNEVEFDYIVANKLYNLNGQLEFTKTQTEANFPKGNYDNGTLGATEIKLAWRVFKPTDLHQNRYLTDEGYIIDEVTGQPKQVRLGLIGFHISQKTPTGKQWVWSTFEHIDNLDENVIVGADGKTTVIHPTLTDPDCEICPVNVDATNGNSTYMYQSSEHSDYWTITGDTNNYYAASDTMKTQSKRMVDIPVRVREINRKMQDYFKAQGSVWQYYQLIDTQYPVNQNAKPATSTATAYHLPESVINKSGGVPNIAYLTNITMETFFQDGNQIAGLMENSTSEGTALPLSIFGTESCIGCHSSAGIAVSYDSTTSAPKFGGQLSGDFSWLLKRANWDTSLPKPTIKAEE</sequence>
<protein>
    <recommendedName>
        <fullName evidence="3">Cytochrome c family protein</fullName>
    </recommendedName>
</protein>
<dbReference type="Proteomes" id="UP000605013">
    <property type="component" value="Unassembled WGS sequence"/>
</dbReference>
<evidence type="ECO:0008006" key="3">
    <source>
        <dbReference type="Google" id="ProtNLM"/>
    </source>
</evidence>
<dbReference type="RefSeq" id="WP_202998971.1">
    <property type="nucleotide sequence ID" value="NZ_JAEMEF010000002.1"/>
</dbReference>
<evidence type="ECO:0000313" key="1">
    <source>
        <dbReference type="EMBL" id="MBL7558912.1"/>
    </source>
</evidence>
<dbReference type="EMBL" id="JAEMEF010000002">
    <property type="protein sequence ID" value="MBL7558912.1"/>
    <property type="molecule type" value="Genomic_DNA"/>
</dbReference>
<comment type="caution">
    <text evidence="1">The sequence shown here is derived from an EMBL/GenBank/DDBJ whole genome shotgun (WGS) entry which is preliminary data.</text>
</comment>
<evidence type="ECO:0000313" key="2">
    <source>
        <dbReference type="Proteomes" id="UP000605013"/>
    </source>
</evidence>
<name>A0ABS1WIH3_9FLAO</name>